<keyword evidence="3" id="KW-1185">Reference proteome</keyword>
<evidence type="ECO:0000313" key="2">
    <source>
        <dbReference type="EMBL" id="KAJ8891201.1"/>
    </source>
</evidence>
<dbReference type="Pfam" id="PF21789">
    <property type="entry name" value="TNP-like_RNaseH_C"/>
    <property type="match status" value="1"/>
</dbReference>
<dbReference type="InterPro" id="IPR048367">
    <property type="entry name" value="TNP-like_RNaseH_C"/>
</dbReference>
<evidence type="ECO:0000313" key="3">
    <source>
        <dbReference type="Proteomes" id="UP001159363"/>
    </source>
</evidence>
<accession>A0ABQ9I4B3</accession>
<evidence type="ECO:0000259" key="1">
    <source>
        <dbReference type="Pfam" id="PF21789"/>
    </source>
</evidence>
<dbReference type="EMBL" id="JARBHB010000003">
    <property type="protein sequence ID" value="KAJ8891201.1"/>
    <property type="molecule type" value="Genomic_DNA"/>
</dbReference>
<feature type="domain" description="Transposable element P transposase-like RNase H C-terminal" evidence="1">
    <location>
        <begin position="93"/>
        <end position="125"/>
    </location>
</feature>
<name>A0ABQ9I4B3_9NEOP</name>
<gene>
    <name evidence="2" type="ORF">PR048_010716</name>
</gene>
<dbReference type="Proteomes" id="UP001159363">
    <property type="component" value="Chromosome 3"/>
</dbReference>
<sequence>MVQVYPMYLLLKKTKKPTKIFQMLLLFQEQRKRLAMSQKKFKKSLLGELELMQDDITPKKRKMLKLTCKTFVNFSVGINHEIIKHLGQEPRTLNQDGLENFFSALQQYGGDNNNPTAGQFTAAFKTCLLDGLCSSRTTSKNYEDDEGRLLSKLGRFLTNGTRKTSTNYCMMNSCISGNKIDDDDDSSLTNGSSDLSFTERQSVANVTGFIGKKLMSSVCKGCDVCRGDLSSEPDVVSVDGVSEVHCIIDAQYAGASLTATWPCCCCKYF</sequence>
<comment type="caution">
    <text evidence="2">The sequence shown here is derived from an EMBL/GenBank/DDBJ whole genome shotgun (WGS) entry which is preliminary data.</text>
</comment>
<reference evidence="2 3" key="1">
    <citation type="submission" date="2023-02" db="EMBL/GenBank/DDBJ databases">
        <title>LHISI_Scaffold_Assembly.</title>
        <authorList>
            <person name="Stuart O.P."/>
            <person name="Cleave R."/>
            <person name="Magrath M.J.L."/>
            <person name="Mikheyev A.S."/>
        </authorList>
    </citation>
    <scope>NUCLEOTIDE SEQUENCE [LARGE SCALE GENOMIC DNA]</scope>
    <source>
        <strain evidence="2">Daus_M_001</strain>
        <tissue evidence="2">Leg muscle</tissue>
    </source>
</reference>
<organism evidence="2 3">
    <name type="scientific">Dryococelus australis</name>
    <dbReference type="NCBI Taxonomy" id="614101"/>
    <lineage>
        <taxon>Eukaryota</taxon>
        <taxon>Metazoa</taxon>
        <taxon>Ecdysozoa</taxon>
        <taxon>Arthropoda</taxon>
        <taxon>Hexapoda</taxon>
        <taxon>Insecta</taxon>
        <taxon>Pterygota</taxon>
        <taxon>Neoptera</taxon>
        <taxon>Polyneoptera</taxon>
        <taxon>Phasmatodea</taxon>
        <taxon>Verophasmatodea</taxon>
        <taxon>Anareolatae</taxon>
        <taxon>Phasmatidae</taxon>
        <taxon>Eurycanthinae</taxon>
        <taxon>Dryococelus</taxon>
    </lineage>
</organism>
<proteinExistence type="predicted"/>
<protein>
    <recommendedName>
        <fullName evidence="1">Transposable element P transposase-like RNase H C-terminal domain-containing protein</fullName>
    </recommendedName>
</protein>